<dbReference type="eggNOG" id="COG2207">
    <property type="taxonomic scope" value="Bacteria"/>
</dbReference>
<organism evidence="4 5">
    <name type="scientific">Streptomyces mobaraensis (strain ATCC 29032 / DSM 40847 / JCM 4168 / NBRC 13819 / NCIMB 11159 / IPCR 16-22)</name>
    <dbReference type="NCBI Taxonomy" id="1223523"/>
    <lineage>
        <taxon>Bacteria</taxon>
        <taxon>Bacillati</taxon>
        <taxon>Actinomycetota</taxon>
        <taxon>Actinomycetes</taxon>
        <taxon>Kitasatosporales</taxon>
        <taxon>Streptomycetaceae</taxon>
        <taxon>Streptomyces</taxon>
    </lineage>
</organism>
<evidence type="ECO:0000256" key="3">
    <source>
        <dbReference type="ARBA" id="ARBA00023163"/>
    </source>
</evidence>
<dbReference type="RefSeq" id="WP_004939046.1">
    <property type="nucleotide sequence ID" value="NZ_AORZ01000004.1"/>
</dbReference>
<dbReference type="InterPro" id="IPR018060">
    <property type="entry name" value="HTH_AraC"/>
</dbReference>
<dbReference type="Pfam" id="PF14525">
    <property type="entry name" value="AraC_binding_2"/>
    <property type="match status" value="1"/>
</dbReference>
<evidence type="ECO:0000256" key="2">
    <source>
        <dbReference type="ARBA" id="ARBA00023125"/>
    </source>
</evidence>
<dbReference type="SMART" id="SM00342">
    <property type="entry name" value="HTH_ARAC"/>
    <property type="match status" value="1"/>
</dbReference>
<dbReference type="SUPFAM" id="SSF46689">
    <property type="entry name" value="Homeodomain-like"/>
    <property type="match status" value="1"/>
</dbReference>
<dbReference type="Pfam" id="PF12833">
    <property type="entry name" value="HTH_18"/>
    <property type="match status" value="1"/>
</dbReference>
<dbReference type="Gene3D" id="1.10.10.60">
    <property type="entry name" value="Homeodomain-like"/>
    <property type="match status" value="1"/>
</dbReference>
<protein>
    <submittedName>
        <fullName evidence="4">AraC family transcriptional regulator</fullName>
    </submittedName>
</protein>
<evidence type="ECO:0000313" key="5">
    <source>
        <dbReference type="Proteomes" id="UP000011740"/>
    </source>
</evidence>
<evidence type="ECO:0000313" key="4">
    <source>
        <dbReference type="EMBL" id="EMF02129.1"/>
    </source>
</evidence>
<dbReference type="PANTHER" id="PTHR46796">
    <property type="entry name" value="HTH-TYPE TRANSCRIPTIONAL ACTIVATOR RHAS-RELATED"/>
    <property type="match status" value="1"/>
</dbReference>
<proteinExistence type="predicted"/>
<dbReference type="PATRIC" id="fig|1223523.3.peg.578"/>
<dbReference type="STRING" id="1223523.H340_02829"/>
<dbReference type="PROSITE" id="PS01124">
    <property type="entry name" value="HTH_ARAC_FAMILY_2"/>
    <property type="match status" value="1"/>
</dbReference>
<gene>
    <name evidence="4" type="ORF">H340_02829</name>
</gene>
<dbReference type="InterPro" id="IPR050204">
    <property type="entry name" value="AraC_XylS_family_regulators"/>
</dbReference>
<dbReference type="EMBL" id="AORZ01000004">
    <property type="protein sequence ID" value="EMF02129.1"/>
    <property type="molecule type" value="Genomic_DNA"/>
</dbReference>
<dbReference type="InterPro" id="IPR035418">
    <property type="entry name" value="AraC-bd_2"/>
</dbReference>
<dbReference type="InterPro" id="IPR020449">
    <property type="entry name" value="Tscrpt_reg_AraC-type_HTH"/>
</dbReference>
<accession>M3AAB8</accession>
<dbReference type="InterPro" id="IPR009057">
    <property type="entry name" value="Homeodomain-like_sf"/>
</dbReference>
<dbReference type="PANTHER" id="PTHR46796:SF6">
    <property type="entry name" value="ARAC SUBFAMILY"/>
    <property type="match status" value="1"/>
</dbReference>
<sequence>MDVEERTARAVGTDRLAAWRDATERALTAAVQVRTRQDGDFAGTLGVHHLGYLRVLSLTADPVRLSRTPRLVARDPVDALLVALQQDGTAALTQDGRSASLRPGDLAVIDLRRPFSLEQRQRFRQRLFRLPGGVLNVPGPMPASVTGRALSAHGGAAAPLAAFLARLADRAPRIAPTVGDALGGTVADLLAGLVDAYAEEPDDGPGAARDHLLPAVYRYIDRHLSDPDLTPETVARAHRISVRYLHRLFEAEESTVGGHIRRRRVEESGKDLTRPTPARDRPTIATIAHRWGFPSPAHFSRAFRAAYGLSPREWRGAGEGAGLTGARS</sequence>
<keyword evidence="1" id="KW-0805">Transcription regulation</keyword>
<dbReference type="GO" id="GO:0003700">
    <property type="term" value="F:DNA-binding transcription factor activity"/>
    <property type="evidence" value="ECO:0007669"/>
    <property type="project" value="InterPro"/>
</dbReference>
<dbReference type="GO" id="GO:0043565">
    <property type="term" value="F:sequence-specific DNA binding"/>
    <property type="evidence" value="ECO:0007669"/>
    <property type="project" value="InterPro"/>
</dbReference>
<dbReference type="AlphaFoldDB" id="M3AAB8"/>
<dbReference type="Proteomes" id="UP000011740">
    <property type="component" value="Unassembled WGS sequence"/>
</dbReference>
<reference evidence="4 5" key="1">
    <citation type="journal article" date="2013" name="Genome Announc.">
        <title>Whole-Genome Shotgun Assembly and Analysis of the Genome of Streptomyces mobaraensis DSM 40847, a Strain for Industrial Production of Microbial Transglutaminase.</title>
        <authorList>
            <person name="Yang H."/>
            <person name="He T."/>
            <person name="Wu W."/>
            <person name="Zhu W."/>
            <person name="Lu B."/>
            <person name="Sun W."/>
        </authorList>
    </citation>
    <scope>NUCLEOTIDE SEQUENCE [LARGE SCALE GENOMIC DNA]</scope>
    <source>
        <strain evidence="4 5">DSM 40847</strain>
    </source>
</reference>
<comment type="caution">
    <text evidence="4">The sequence shown here is derived from an EMBL/GenBank/DDBJ whole genome shotgun (WGS) entry which is preliminary data.</text>
</comment>
<keyword evidence="3" id="KW-0804">Transcription</keyword>
<name>M3AAB8_STRM1</name>
<evidence type="ECO:0000256" key="1">
    <source>
        <dbReference type="ARBA" id="ARBA00023015"/>
    </source>
</evidence>
<keyword evidence="2" id="KW-0238">DNA-binding</keyword>
<dbReference type="PRINTS" id="PR00032">
    <property type="entry name" value="HTHARAC"/>
</dbReference>